<feature type="transmembrane region" description="Helical" evidence="7">
    <location>
        <begin position="52"/>
        <end position="74"/>
    </location>
</feature>
<feature type="region of interest" description="Disordered" evidence="8">
    <location>
        <begin position="235"/>
        <end position="271"/>
    </location>
</feature>
<feature type="domain" description="ABC transmembrane type-1" evidence="9">
    <location>
        <begin position="104"/>
        <end position="476"/>
    </location>
</feature>
<dbReference type="KEGG" id="ahm:TL08_08170"/>
<dbReference type="EMBL" id="CP014859">
    <property type="protein sequence ID" value="AOS62449.1"/>
    <property type="molecule type" value="Genomic_DNA"/>
</dbReference>
<feature type="transmembrane region" description="Helical" evidence="7">
    <location>
        <begin position="405"/>
        <end position="425"/>
    </location>
</feature>
<evidence type="ECO:0000256" key="5">
    <source>
        <dbReference type="ARBA" id="ARBA00022989"/>
    </source>
</evidence>
<dbReference type="AlphaFoldDB" id="A0AAC9HN99"/>
<dbReference type="CDD" id="cd06261">
    <property type="entry name" value="TM_PBP2"/>
    <property type="match status" value="1"/>
</dbReference>
<dbReference type="InterPro" id="IPR000515">
    <property type="entry name" value="MetI-like"/>
</dbReference>
<evidence type="ECO:0000256" key="4">
    <source>
        <dbReference type="ARBA" id="ARBA00022692"/>
    </source>
</evidence>
<evidence type="ECO:0000259" key="9">
    <source>
        <dbReference type="PROSITE" id="PS50928"/>
    </source>
</evidence>
<dbReference type="Pfam" id="PF00528">
    <property type="entry name" value="BPD_transp_1"/>
    <property type="match status" value="1"/>
</dbReference>
<evidence type="ECO:0000256" key="8">
    <source>
        <dbReference type="SAM" id="MobiDB-lite"/>
    </source>
</evidence>
<organism evidence="10 11">
    <name type="scientific">Actinoalloteichus hymeniacidonis</name>
    <dbReference type="NCBI Taxonomy" id="340345"/>
    <lineage>
        <taxon>Bacteria</taxon>
        <taxon>Bacillati</taxon>
        <taxon>Actinomycetota</taxon>
        <taxon>Actinomycetes</taxon>
        <taxon>Pseudonocardiales</taxon>
        <taxon>Pseudonocardiaceae</taxon>
        <taxon>Actinoalloteichus</taxon>
    </lineage>
</organism>
<evidence type="ECO:0000256" key="1">
    <source>
        <dbReference type="ARBA" id="ARBA00004651"/>
    </source>
</evidence>
<dbReference type="GO" id="GO:0005886">
    <property type="term" value="C:plasma membrane"/>
    <property type="evidence" value="ECO:0007669"/>
    <property type="project" value="UniProtKB-SubCell"/>
</dbReference>
<feature type="transmembrane region" description="Helical" evidence="7">
    <location>
        <begin position="611"/>
        <end position="630"/>
    </location>
</feature>
<feature type="transmembrane region" description="Helical" evidence="7">
    <location>
        <begin position="108"/>
        <end position="128"/>
    </location>
</feature>
<dbReference type="PROSITE" id="PS50928">
    <property type="entry name" value="ABC_TM1"/>
    <property type="match status" value="1"/>
</dbReference>
<evidence type="ECO:0000313" key="11">
    <source>
        <dbReference type="Proteomes" id="UP000095210"/>
    </source>
</evidence>
<feature type="transmembrane region" description="Helical" evidence="7">
    <location>
        <begin position="572"/>
        <end position="599"/>
    </location>
</feature>
<accession>A0AAC9HN99</accession>
<evidence type="ECO:0000256" key="7">
    <source>
        <dbReference type="RuleBase" id="RU363032"/>
    </source>
</evidence>
<keyword evidence="10" id="KW-0762">Sugar transport</keyword>
<feature type="transmembrane region" description="Helical" evidence="7">
    <location>
        <begin position="650"/>
        <end position="674"/>
    </location>
</feature>
<name>A0AAC9HN99_9PSEU</name>
<dbReference type="RefSeq" id="WP_069847843.1">
    <property type="nucleotide sequence ID" value="NZ_CP014859.1"/>
</dbReference>
<dbReference type="Proteomes" id="UP000095210">
    <property type="component" value="Chromosome"/>
</dbReference>
<comment type="subcellular location">
    <subcellularLocation>
        <location evidence="1 7">Cell membrane</location>
        <topology evidence="1 7">Multi-pass membrane protein</topology>
    </subcellularLocation>
</comment>
<feature type="transmembrane region" description="Helical" evidence="7">
    <location>
        <begin position="140"/>
        <end position="161"/>
    </location>
</feature>
<dbReference type="PANTHER" id="PTHR43227:SF8">
    <property type="entry name" value="DIACETYLCHITOBIOSE UPTAKE SYSTEM PERMEASE PROTEIN DASB"/>
    <property type="match status" value="1"/>
</dbReference>
<evidence type="ECO:0000256" key="3">
    <source>
        <dbReference type="ARBA" id="ARBA00022475"/>
    </source>
</evidence>
<feature type="transmembrane region" description="Helical" evidence="7">
    <location>
        <begin position="352"/>
        <end position="372"/>
    </location>
</feature>
<comment type="similarity">
    <text evidence="7">Belongs to the binding-protein-dependent transport system permease family.</text>
</comment>
<proteinExistence type="inferred from homology"/>
<evidence type="ECO:0000256" key="2">
    <source>
        <dbReference type="ARBA" id="ARBA00022448"/>
    </source>
</evidence>
<dbReference type="GO" id="GO:0055085">
    <property type="term" value="P:transmembrane transport"/>
    <property type="evidence" value="ECO:0007669"/>
    <property type="project" value="InterPro"/>
</dbReference>
<evidence type="ECO:0000256" key="6">
    <source>
        <dbReference type="ARBA" id="ARBA00023136"/>
    </source>
</evidence>
<keyword evidence="4 7" id="KW-0812">Transmembrane</keyword>
<dbReference type="SUPFAM" id="SSF161098">
    <property type="entry name" value="MetI-like"/>
    <property type="match status" value="3"/>
</dbReference>
<dbReference type="InterPro" id="IPR050809">
    <property type="entry name" value="UgpAE/MalFG_permease"/>
</dbReference>
<gene>
    <name evidence="10" type="ORF">TL08_08170</name>
</gene>
<feature type="transmembrane region" description="Helical" evidence="7">
    <location>
        <begin position="517"/>
        <end position="540"/>
    </location>
</feature>
<keyword evidence="6 7" id="KW-0472">Membrane</keyword>
<protein>
    <submittedName>
        <fullName evidence="10">ABC-type sugar transport system, permease component</fullName>
    </submittedName>
</protein>
<feature type="transmembrane region" description="Helical" evidence="7">
    <location>
        <begin position="459"/>
        <end position="480"/>
    </location>
</feature>
<sequence>MSERADPDTAAEEPIEPIEFELASRDITAGVTHHSAGRPQRAHFLHPAGLRLAANLFAGVLAVLLVASILVTIWRSLRIPGPDGGFGLEHYLGVLTDPTMRDALARSGLWAVVAIGVSLLGLSIAALSRLAGTRSRLLTLSLLIPLAASMLVTGAAFRLLIDPDPERGTLSALATSVYEMFAEPAPAPGARPDETLPDPARLHDQGDLATTFGHRAGCHVDLRVVTLREADASVSGAAAETGGRPSSVPPAANRPAGELSPISCPEPDQPRSEFITGSLVDQWGPLPGVPILADASGAEPVSTVTDERGGFTLRLRPSADAEAEFIDYRLIIPEHAITPSWSGPQPYRAEVVWLPLVAAFTWAWLGFAVSLFRARLDAIPPDLVRIAKAEGLTPIRRVTRLILPLLRPVVFVVMLTLIVAAVRLFDLVLVLVPGPLQAEVDVGAVLWWRSAEATQGERAAMATLLFVMVAVVALGAVWGVRRSRGVTSVLLPLVPRGRVDGRIGSPPRRSALLRGSVAVALGLIAVVWLLPIVVLVGTALRSPADAALHGWWSPGTAGLGLESVREMLDSGLLGALGASLFMAGTTALLVAVIAGSVAHSLAWGAAGPRRATAIVVALALLAVAPVQLYAAPMAEWFGSSNLTGTNLNLALILAHTAAGLPFAILLMRGAFLTAPSGSERMLTGEVDRRTEAFGLIRRHWDAVVAVAVLEFVLVWNDLVMGLLLGGTLASPLTVLLWGESRWFHTSAGPLAAGAVLSLMVPLLVLIVGWRTAVRGLAGVRRDAA</sequence>
<keyword evidence="2 7" id="KW-0813">Transport</keyword>
<dbReference type="PANTHER" id="PTHR43227">
    <property type="entry name" value="BLL4140 PROTEIN"/>
    <property type="match status" value="1"/>
</dbReference>
<keyword evidence="5 7" id="KW-1133">Transmembrane helix</keyword>
<reference evidence="11" key="1">
    <citation type="submission" date="2016-03" db="EMBL/GenBank/DDBJ databases">
        <title>Complete genome sequence of the type strain Actinoalloteichus hymeniacidonis DSM 45092.</title>
        <authorList>
            <person name="Schaffert L."/>
            <person name="Albersmeier A."/>
            <person name="Winkler A."/>
            <person name="Kalinowski J."/>
            <person name="Zotchev S."/>
            <person name="Ruckert C."/>
        </authorList>
    </citation>
    <scope>NUCLEOTIDE SEQUENCE [LARGE SCALE GENOMIC DNA]</scope>
    <source>
        <strain evidence="11">HPA177(T) (DSM 45092(T))</strain>
    </source>
</reference>
<dbReference type="Gene3D" id="1.10.3720.10">
    <property type="entry name" value="MetI-like"/>
    <property type="match status" value="3"/>
</dbReference>
<keyword evidence="3" id="KW-1003">Cell membrane</keyword>
<feature type="transmembrane region" description="Helical" evidence="7">
    <location>
        <begin position="750"/>
        <end position="769"/>
    </location>
</feature>
<keyword evidence="11" id="KW-1185">Reference proteome</keyword>
<dbReference type="InterPro" id="IPR035906">
    <property type="entry name" value="MetI-like_sf"/>
</dbReference>
<evidence type="ECO:0000313" key="10">
    <source>
        <dbReference type="EMBL" id="AOS62449.1"/>
    </source>
</evidence>